<dbReference type="AlphaFoldDB" id="A0A484GX22"/>
<accession>A0A484GX22</accession>
<dbReference type="InterPro" id="IPR011331">
    <property type="entry name" value="Ribosomal_eL37/eL43"/>
</dbReference>
<name>A0A484GX22_SOUCH</name>
<dbReference type="PANTHER" id="PTHR48188">
    <property type="entry name" value="60S RIBOSOMAL PROTEIN L43"/>
    <property type="match status" value="1"/>
</dbReference>
<keyword evidence="3" id="KW-0863">Zinc-finger</keyword>
<dbReference type="Gene3D" id="2.20.25.30">
    <property type="match status" value="1"/>
</dbReference>
<reference evidence="7 8" key="1">
    <citation type="journal article" date="2018" name="Genomics">
        <title>Molecular footprints of inshore aquatic adaptation in Indo-Pacific humpback dolphin (Sousa chinensis).</title>
        <authorList>
            <person name="Ming Y."/>
            <person name="Jian J."/>
            <person name="Yu F."/>
            <person name="Yu X."/>
            <person name="Wang J."/>
            <person name="Liu W."/>
        </authorList>
    </citation>
    <scope>NUCLEOTIDE SEQUENCE [LARGE SCALE GENOMIC DNA]</scope>
    <source>
        <strain evidence="7">MY-2018</strain>
        <tissue evidence="7">Skin</tissue>
    </source>
</reference>
<keyword evidence="4" id="KW-0862">Zinc</keyword>
<sequence length="40" mass="4658">KAKCTKVRIMGKHGTCFDASLRRMVKKIEVRQHAKYTCSF</sequence>
<feature type="non-terminal residue" evidence="7">
    <location>
        <position position="1"/>
    </location>
</feature>
<evidence type="ECO:0000256" key="1">
    <source>
        <dbReference type="ARBA" id="ARBA00008672"/>
    </source>
</evidence>
<keyword evidence="8" id="KW-1185">Reference proteome</keyword>
<dbReference type="InterPro" id="IPR011332">
    <property type="entry name" value="Ribosomal_zn-bd"/>
</dbReference>
<dbReference type="GO" id="GO:0070180">
    <property type="term" value="F:large ribosomal subunit rRNA binding"/>
    <property type="evidence" value="ECO:0007669"/>
    <property type="project" value="TreeGrafter"/>
</dbReference>
<evidence type="ECO:0000313" key="7">
    <source>
        <dbReference type="EMBL" id="TEA40089.1"/>
    </source>
</evidence>
<evidence type="ECO:0000256" key="2">
    <source>
        <dbReference type="ARBA" id="ARBA00022723"/>
    </source>
</evidence>
<keyword evidence="6" id="KW-0687">Ribonucleoprotein</keyword>
<evidence type="ECO:0000256" key="3">
    <source>
        <dbReference type="ARBA" id="ARBA00022771"/>
    </source>
</evidence>
<dbReference type="GO" id="GO:0022625">
    <property type="term" value="C:cytosolic large ribosomal subunit"/>
    <property type="evidence" value="ECO:0007669"/>
    <property type="project" value="UniProtKB-ARBA"/>
</dbReference>
<protein>
    <submittedName>
        <fullName evidence="7">Uncharacterized protein</fullName>
    </submittedName>
</protein>
<dbReference type="GO" id="GO:0008270">
    <property type="term" value="F:zinc ion binding"/>
    <property type="evidence" value="ECO:0007669"/>
    <property type="project" value="UniProtKB-KW"/>
</dbReference>
<dbReference type="Pfam" id="PF01780">
    <property type="entry name" value="Ribosomal_L37ae"/>
    <property type="match status" value="1"/>
</dbReference>
<dbReference type="SUPFAM" id="SSF57829">
    <property type="entry name" value="Zn-binding ribosomal proteins"/>
    <property type="match status" value="1"/>
</dbReference>
<dbReference type="Proteomes" id="UP000295264">
    <property type="component" value="Unassembled WGS sequence"/>
</dbReference>
<keyword evidence="2" id="KW-0479">Metal-binding</keyword>
<evidence type="ECO:0000256" key="5">
    <source>
        <dbReference type="ARBA" id="ARBA00022980"/>
    </source>
</evidence>
<comment type="caution">
    <text evidence="7">The sequence shown here is derived from an EMBL/GenBank/DDBJ whole genome shotgun (WGS) entry which is preliminary data.</text>
</comment>
<gene>
    <name evidence="7" type="ORF">DBR06_SOUSAS8210012</name>
</gene>
<evidence type="ECO:0000256" key="4">
    <source>
        <dbReference type="ARBA" id="ARBA00022833"/>
    </source>
</evidence>
<dbReference type="GO" id="GO:0006412">
    <property type="term" value="P:translation"/>
    <property type="evidence" value="ECO:0007669"/>
    <property type="project" value="InterPro"/>
</dbReference>
<evidence type="ECO:0000256" key="6">
    <source>
        <dbReference type="ARBA" id="ARBA00023274"/>
    </source>
</evidence>
<dbReference type="EMBL" id="QWLN02003306">
    <property type="protein sequence ID" value="TEA40089.1"/>
    <property type="molecule type" value="Genomic_DNA"/>
</dbReference>
<dbReference type="GO" id="GO:0003735">
    <property type="term" value="F:structural constituent of ribosome"/>
    <property type="evidence" value="ECO:0007669"/>
    <property type="project" value="InterPro"/>
</dbReference>
<evidence type="ECO:0000313" key="8">
    <source>
        <dbReference type="Proteomes" id="UP000295264"/>
    </source>
</evidence>
<comment type="similarity">
    <text evidence="1">Belongs to the eukaryotic ribosomal protein eL43 family.</text>
</comment>
<dbReference type="InterPro" id="IPR002674">
    <property type="entry name" value="Ribosomal_eL43"/>
</dbReference>
<organism evidence="7 8">
    <name type="scientific">Sousa chinensis</name>
    <name type="common">Indo-pacific humpbacked dolphin</name>
    <name type="synonym">Steno chinensis</name>
    <dbReference type="NCBI Taxonomy" id="103600"/>
    <lineage>
        <taxon>Eukaryota</taxon>
        <taxon>Metazoa</taxon>
        <taxon>Chordata</taxon>
        <taxon>Craniata</taxon>
        <taxon>Vertebrata</taxon>
        <taxon>Euteleostomi</taxon>
        <taxon>Mammalia</taxon>
        <taxon>Eutheria</taxon>
        <taxon>Laurasiatheria</taxon>
        <taxon>Artiodactyla</taxon>
        <taxon>Whippomorpha</taxon>
        <taxon>Cetacea</taxon>
        <taxon>Odontoceti</taxon>
        <taxon>Delphinidae</taxon>
        <taxon>Sousa</taxon>
    </lineage>
</organism>
<proteinExistence type="inferred from homology"/>
<keyword evidence="5" id="KW-0689">Ribosomal protein</keyword>
<dbReference type="PANTHER" id="PTHR48188:SF3">
    <property type="entry name" value="60S RIBOSOMAL PROTEIN L37A-RELATED"/>
    <property type="match status" value="1"/>
</dbReference>